<dbReference type="InterPro" id="IPR019734">
    <property type="entry name" value="TPR_rpt"/>
</dbReference>
<dbReference type="InterPro" id="IPR027417">
    <property type="entry name" value="P-loop_NTPase"/>
</dbReference>
<dbReference type="SUPFAM" id="SSF48452">
    <property type="entry name" value="TPR-like"/>
    <property type="match status" value="2"/>
</dbReference>
<dbReference type="InterPro" id="IPR011990">
    <property type="entry name" value="TPR-like_helical_dom_sf"/>
</dbReference>
<dbReference type="Pfam" id="PF13424">
    <property type="entry name" value="TPR_12"/>
    <property type="match status" value="2"/>
</dbReference>
<dbReference type="Proteomes" id="UP001597417">
    <property type="component" value="Unassembled WGS sequence"/>
</dbReference>
<name>A0ABW5G5I1_9PSEU</name>
<feature type="domain" description="NB-ARC" evidence="2">
    <location>
        <begin position="28"/>
        <end position="180"/>
    </location>
</feature>
<dbReference type="PANTHER" id="PTHR47691:SF3">
    <property type="entry name" value="HTH-TYPE TRANSCRIPTIONAL REGULATOR RV0890C-RELATED"/>
    <property type="match status" value="1"/>
</dbReference>
<keyword evidence="1" id="KW-0802">TPR repeat</keyword>
<evidence type="ECO:0000313" key="3">
    <source>
        <dbReference type="EMBL" id="MFD2422142.1"/>
    </source>
</evidence>
<evidence type="ECO:0000313" key="4">
    <source>
        <dbReference type="Proteomes" id="UP001597417"/>
    </source>
</evidence>
<protein>
    <submittedName>
        <fullName evidence="3">ATP-binding protein</fullName>
    </submittedName>
</protein>
<dbReference type="InterPro" id="IPR002182">
    <property type="entry name" value="NB-ARC"/>
</dbReference>
<dbReference type="SUPFAM" id="SSF52540">
    <property type="entry name" value="P-loop containing nucleoside triphosphate hydrolases"/>
    <property type="match status" value="1"/>
</dbReference>
<dbReference type="Gene3D" id="3.40.50.300">
    <property type="entry name" value="P-loop containing nucleotide triphosphate hydrolases"/>
    <property type="match status" value="1"/>
</dbReference>
<feature type="repeat" description="TPR" evidence="1">
    <location>
        <begin position="452"/>
        <end position="485"/>
    </location>
</feature>
<dbReference type="Gene3D" id="1.25.40.10">
    <property type="entry name" value="Tetratricopeptide repeat domain"/>
    <property type="match status" value="1"/>
</dbReference>
<dbReference type="RefSeq" id="WP_378271089.1">
    <property type="nucleotide sequence ID" value="NZ_JBHUKR010000025.1"/>
</dbReference>
<sequence>MRGFVNRLNELQRLSTLIAQGGGGDGQRESAVVAVVGTAGAGKTALALHWAHQVQDRFPDGQLYVNLRGYDPGLPVSAEQVLEHFLRALDMPANAIPADLDSRTALYRSLLAERRILVVLDNAATVGQVRPLLPGAPRCLVLITSRSRLSGLVARDGARRVTVGVLEPSEAVALLEAVTADYRVGDDAGHVAELAQLCARLPLALRIAAERAASHPHMPLSDLIQELRDESGLWDALTADGGETDAVRTVFAWSYRALPPEAARLFRLLGIHPGPEFSTHAAAELADTTLPRVRRQLDVLTGAHLLEQTGPDRYQFHDLLRAYAVDQAQHEETPESRLALLERLLTWYLHTANAAAAVIDTHLRPVELSADDSALVLQFSNREDAIRWYEQERENLASAIHAAASAGLNTLAWQLPAVLRRIYAFHTPAEWISTGLIGLDAARRVGARSGEADLLESLGMAHVQAGRTEEALAYHRQALAIRQEDGDEFGEAMALNSIGLVHLRSRALTPARRHFEQCLAAVRRLGQRQWEGIALGNLADALLDLGEPQQALAMAQQALSIHCETGNTMSEFACLTTISAIQRERGQFEEAVANLEHAQDLAHELDNPVREAYVLLELGQTQLASERYEEALLSFHQAAVLYRRLGDTSREAIAFDGTGEAYGKLGRFDEAADFHRRAVAGHANATTAGTWPSLWTTSPLRSTCPVS</sequence>
<dbReference type="PROSITE" id="PS50005">
    <property type="entry name" value="TPR"/>
    <property type="match status" value="1"/>
</dbReference>
<comment type="caution">
    <text evidence="3">The sequence shown here is derived from an EMBL/GenBank/DDBJ whole genome shotgun (WGS) entry which is preliminary data.</text>
</comment>
<keyword evidence="3" id="KW-0067">ATP-binding</keyword>
<reference evidence="4" key="1">
    <citation type="journal article" date="2019" name="Int. J. Syst. Evol. Microbiol.">
        <title>The Global Catalogue of Microorganisms (GCM) 10K type strain sequencing project: providing services to taxonomists for standard genome sequencing and annotation.</title>
        <authorList>
            <consortium name="The Broad Institute Genomics Platform"/>
            <consortium name="The Broad Institute Genome Sequencing Center for Infectious Disease"/>
            <person name="Wu L."/>
            <person name="Ma J."/>
        </authorList>
    </citation>
    <scope>NUCLEOTIDE SEQUENCE [LARGE SCALE GENOMIC DNA]</scope>
    <source>
        <strain evidence="4">CGMCC 4.7645</strain>
    </source>
</reference>
<dbReference type="PANTHER" id="PTHR47691">
    <property type="entry name" value="REGULATOR-RELATED"/>
    <property type="match status" value="1"/>
</dbReference>
<dbReference type="SMART" id="SM00028">
    <property type="entry name" value="TPR"/>
    <property type="match status" value="6"/>
</dbReference>
<dbReference type="GO" id="GO:0005524">
    <property type="term" value="F:ATP binding"/>
    <property type="evidence" value="ECO:0007669"/>
    <property type="project" value="UniProtKB-KW"/>
</dbReference>
<dbReference type="Pfam" id="PF13374">
    <property type="entry name" value="TPR_10"/>
    <property type="match status" value="1"/>
</dbReference>
<evidence type="ECO:0000256" key="1">
    <source>
        <dbReference type="PROSITE-ProRule" id="PRU00339"/>
    </source>
</evidence>
<keyword evidence="4" id="KW-1185">Reference proteome</keyword>
<dbReference type="EMBL" id="JBHUKR010000025">
    <property type="protein sequence ID" value="MFD2422142.1"/>
    <property type="molecule type" value="Genomic_DNA"/>
</dbReference>
<keyword evidence="3" id="KW-0547">Nucleotide-binding</keyword>
<evidence type="ECO:0000259" key="2">
    <source>
        <dbReference type="Pfam" id="PF00931"/>
    </source>
</evidence>
<dbReference type="PRINTS" id="PR00364">
    <property type="entry name" value="DISEASERSIST"/>
</dbReference>
<organism evidence="3 4">
    <name type="scientific">Amycolatopsis pigmentata</name>
    <dbReference type="NCBI Taxonomy" id="450801"/>
    <lineage>
        <taxon>Bacteria</taxon>
        <taxon>Bacillati</taxon>
        <taxon>Actinomycetota</taxon>
        <taxon>Actinomycetes</taxon>
        <taxon>Pseudonocardiales</taxon>
        <taxon>Pseudonocardiaceae</taxon>
        <taxon>Amycolatopsis</taxon>
    </lineage>
</organism>
<gene>
    <name evidence="3" type="ORF">ACFSXZ_38015</name>
</gene>
<proteinExistence type="predicted"/>
<dbReference type="Pfam" id="PF00931">
    <property type="entry name" value="NB-ARC"/>
    <property type="match status" value="1"/>
</dbReference>
<accession>A0ABW5G5I1</accession>